<dbReference type="InterPro" id="IPR036986">
    <property type="entry name" value="S4_RNA-bd_sf"/>
</dbReference>
<dbReference type="Pfam" id="PF01479">
    <property type="entry name" value="S4"/>
    <property type="match status" value="1"/>
</dbReference>
<feature type="domain" description="RNA-binding S4" evidence="5">
    <location>
        <begin position="4"/>
        <end position="75"/>
    </location>
</feature>
<dbReference type="CDD" id="cd00165">
    <property type="entry name" value="S4"/>
    <property type="match status" value="1"/>
</dbReference>
<protein>
    <recommendedName>
        <fullName evidence="4">Pseudouridine synthase</fullName>
        <ecNumber evidence="4">5.4.99.-</ecNumber>
    </recommendedName>
</protein>
<dbReference type="FunFam" id="3.10.290.10:FF:000003">
    <property type="entry name" value="Pseudouridine synthase"/>
    <property type="match status" value="1"/>
</dbReference>
<dbReference type="InterPro" id="IPR020094">
    <property type="entry name" value="TruA/RsuA/RluB/E/F_N"/>
</dbReference>
<dbReference type="InterPro" id="IPR042092">
    <property type="entry name" value="PsdUridine_s_RsuA/RluB/E/F_cat"/>
</dbReference>
<accession>A0A0S7YDS0</accession>
<dbReference type="EC" id="5.4.99.-" evidence="4"/>
<evidence type="ECO:0000313" key="7">
    <source>
        <dbReference type="Proteomes" id="UP000051012"/>
    </source>
</evidence>
<evidence type="ECO:0000256" key="3">
    <source>
        <dbReference type="PROSITE-ProRule" id="PRU00182"/>
    </source>
</evidence>
<dbReference type="PATRIC" id="fig|1703772.3.peg.1729"/>
<dbReference type="PROSITE" id="PS01149">
    <property type="entry name" value="PSI_RSU"/>
    <property type="match status" value="1"/>
</dbReference>
<sequence length="245" mass="27829">MATERLQKILARAGIASRRKAEQLMLEGRVTVNGKIVSQLGAKADSKTDHIKVDGKLLCMSSVPKHYFIAYKPQRVITSLSDPQGRLTITDMLHSNRIRVRVFPVGRLDWDADGLLLLTNDGELANLVMHPRTHLSKVYRVKVKGCPSEKVLQRIQKGVMIDRGIRTLPAQVVIEQQKENATWLRVTLVEGRQHQIKKMFARIGHPVRHIRRIAIGPLRLKQLQVGEIRPLTSTELARLKKTLRM</sequence>
<reference evidence="6 7" key="1">
    <citation type="journal article" date="2015" name="Microbiome">
        <title>Genomic resolution of linkages in carbon, nitrogen, and sulfur cycling among widespread estuary sediment bacteria.</title>
        <authorList>
            <person name="Baker B.J."/>
            <person name="Lazar C.S."/>
            <person name="Teske A.P."/>
            <person name="Dick G.J."/>
        </authorList>
    </citation>
    <scope>NUCLEOTIDE SEQUENCE [LARGE SCALE GENOMIC DNA]</scope>
    <source>
        <strain evidence="6">DG_78</strain>
    </source>
</reference>
<keyword evidence="3" id="KW-0694">RNA-binding</keyword>
<dbReference type="InterPro" id="IPR002942">
    <property type="entry name" value="S4_RNA-bd"/>
</dbReference>
<dbReference type="Pfam" id="PF00849">
    <property type="entry name" value="PseudoU_synth_2"/>
    <property type="match status" value="1"/>
</dbReference>
<dbReference type="PROSITE" id="PS50889">
    <property type="entry name" value="S4"/>
    <property type="match status" value="1"/>
</dbReference>
<dbReference type="PANTHER" id="PTHR47683">
    <property type="entry name" value="PSEUDOURIDINE SYNTHASE FAMILY PROTEIN-RELATED"/>
    <property type="match status" value="1"/>
</dbReference>
<proteinExistence type="inferred from homology"/>
<name>A0A0S7YDS0_UNCT6</name>
<dbReference type="EMBL" id="LJNI01000062">
    <property type="protein sequence ID" value="KPJ72675.1"/>
    <property type="molecule type" value="Genomic_DNA"/>
</dbReference>
<organism evidence="6 7">
    <name type="scientific">candidate division TA06 bacterium DG_78</name>
    <dbReference type="NCBI Taxonomy" id="1703772"/>
    <lineage>
        <taxon>Bacteria</taxon>
        <taxon>Bacteria division TA06</taxon>
    </lineage>
</organism>
<dbReference type="SMART" id="SM00363">
    <property type="entry name" value="S4"/>
    <property type="match status" value="1"/>
</dbReference>
<dbReference type="InterPro" id="IPR050343">
    <property type="entry name" value="RsuA_PseudoU_synthase"/>
</dbReference>
<comment type="caution">
    <text evidence="6">The sequence shown here is derived from an EMBL/GenBank/DDBJ whole genome shotgun (WGS) entry which is preliminary data.</text>
</comment>
<evidence type="ECO:0000259" key="5">
    <source>
        <dbReference type="SMART" id="SM00363"/>
    </source>
</evidence>
<dbReference type="GO" id="GO:0120159">
    <property type="term" value="F:rRNA pseudouridine synthase activity"/>
    <property type="evidence" value="ECO:0007669"/>
    <property type="project" value="UniProtKB-ARBA"/>
</dbReference>
<keyword evidence="2 4" id="KW-0413">Isomerase</keyword>
<dbReference type="Gene3D" id="3.30.70.1560">
    <property type="entry name" value="Alpha-L RNA-binding motif"/>
    <property type="match status" value="1"/>
</dbReference>
<dbReference type="Gene3D" id="3.30.70.580">
    <property type="entry name" value="Pseudouridine synthase I, catalytic domain, N-terminal subdomain"/>
    <property type="match status" value="1"/>
</dbReference>
<evidence type="ECO:0000313" key="6">
    <source>
        <dbReference type="EMBL" id="KPJ72675.1"/>
    </source>
</evidence>
<evidence type="ECO:0000256" key="2">
    <source>
        <dbReference type="ARBA" id="ARBA00023235"/>
    </source>
</evidence>
<gene>
    <name evidence="6" type="ORF">AMJ52_05600</name>
</gene>
<dbReference type="SUPFAM" id="SSF55174">
    <property type="entry name" value="Alpha-L RNA-binding motif"/>
    <property type="match status" value="1"/>
</dbReference>
<dbReference type="Gene3D" id="3.10.290.10">
    <property type="entry name" value="RNA-binding S4 domain"/>
    <property type="match status" value="1"/>
</dbReference>
<dbReference type="GO" id="GO:0003723">
    <property type="term" value="F:RNA binding"/>
    <property type="evidence" value="ECO:0007669"/>
    <property type="project" value="UniProtKB-KW"/>
</dbReference>
<dbReference type="AlphaFoldDB" id="A0A0S7YDS0"/>
<comment type="similarity">
    <text evidence="1 4">Belongs to the pseudouridine synthase RsuA family.</text>
</comment>
<dbReference type="GO" id="GO:0000455">
    <property type="term" value="P:enzyme-directed rRNA pseudouridine synthesis"/>
    <property type="evidence" value="ECO:0007669"/>
    <property type="project" value="UniProtKB-ARBA"/>
</dbReference>
<dbReference type="InterPro" id="IPR006145">
    <property type="entry name" value="PsdUridine_synth_RsuA/RluA"/>
</dbReference>
<dbReference type="Proteomes" id="UP000051012">
    <property type="component" value="Unassembled WGS sequence"/>
</dbReference>
<evidence type="ECO:0000256" key="4">
    <source>
        <dbReference type="RuleBase" id="RU003887"/>
    </source>
</evidence>
<dbReference type="InterPro" id="IPR018496">
    <property type="entry name" value="PsdUridine_synth_RsuA/RluB_CS"/>
</dbReference>
<dbReference type="SUPFAM" id="SSF55120">
    <property type="entry name" value="Pseudouridine synthase"/>
    <property type="match status" value="1"/>
</dbReference>
<dbReference type="InterPro" id="IPR020103">
    <property type="entry name" value="PsdUridine_synth_cat_dom_sf"/>
</dbReference>
<dbReference type="CDD" id="cd02870">
    <property type="entry name" value="PseudoU_synth_RsuA_like"/>
    <property type="match status" value="1"/>
</dbReference>
<dbReference type="NCBIfam" id="TIGR00093">
    <property type="entry name" value="pseudouridine synthase"/>
    <property type="match status" value="1"/>
</dbReference>
<dbReference type="PANTHER" id="PTHR47683:SF2">
    <property type="entry name" value="RNA-BINDING S4 DOMAIN-CONTAINING PROTEIN"/>
    <property type="match status" value="1"/>
</dbReference>
<evidence type="ECO:0000256" key="1">
    <source>
        <dbReference type="ARBA" id="ARBA00008348"/>
    </source>
</evidence>
<dbReference type="InterPro" id="IPR000748">
    <property type="entry name" value="PsdUridine_synth_RsuA/RluB/E/F"/>
</dbReference>